<reference evidence="2" key="1">
    <citation type="submission" date="2022-06" db="EMBL/GenBank/DDBJ databases">
        <authorList>
            <person name="Berger JAMES D."/>
            <person name="Berger JAMES D."/>
        </authorList>
    </citation>
    <scope>NUCLEOTIDE SEQUENCE [LARGE SCALE GENOMIC DNA]</scope>
</reference>
<dbReference type="WBParaSite" id="TREG1_2580.1">
    <property type="protein sequence ID" value="TREG1_2580.1"/>
    <property type="gene ID" value="TREG1_2580"/>
</dbReference>
<protein>
    <submittedName>
        <fullName evidence="3">Uncharacterized protein</fullName>
    </submittedName>
</protein>
<feature type="region of interest" description="Disordered" evidence="1">
    <location>
        <begin position="48"/>
        <end position="90"/>
    </location>
</feature>
<accession>A0AA85JN42</accession>
<sequence>MHHLIGGSSPAPFCSTPGPANSFASSSLEVDGTVARKTASKDVLEVGQLTAKNFPSPPDMSPCNPLDEHRQDCRQHQFQSSGLNKPIGAGKKWSKYSKRLSRLFRHDNMILNRSYMELVGAGDAKGALFKICGQTDYKSFSQLLFLR</sequence>
<dbReference type="Proteomes" id="UP000050795">
    <property type="component" value="Unassembled WGS sequence"/>
</dbReference>
<keyword evidence="2" id="KW-1185">Reference proteome</keyword>
<dbReference type="AlphaFoldDB" id="A0AA85JN42"/>
<reference evidence="3" key="2">
    <citation type="submission" date="2023-11" db="UniProtKB">
        <authorList>
            <consortium name="WormBaseParasite"/>
        </authorList>
    </citation>
    <scope>IDENTIFICATION</scope>
</reference>
<evidence type="ECO:0000313" key="3">
    <source>
        <dbReference type="WBParaSite" id="TREG1_2580.1"/>
    </source>
</evidence>
<proteinExistence type="predicted"/>
<name>A0AA85JN42_TRIRE</name>
<evidence type="ECO:0000256" key="1">
    <source>
        <dbReference type="SAM" id="MobiDB-lite"/>
    </source>
</evidence>
<organism evidence="2 3">
    <name type="scientific">Trichobilharzia regenti</name>
    <name type="common">Nasal bird schistosome</name>
    <dbReference type="NCBI Taxonomy" id="157069"/>
    <lineage>
        <taxon>Eukaryota</taxon>
        <taxon>Metazoa</taxon>
        <taxon>Spiralia</taxon>
        <taxon>Lophotrochozoa</taxon>
        <taxon>Platyhelminthes</taxon>
        <taxon>Trematoda</taxon>
        <taxon>Digenea</taxon>
        <taxon>Strigeidida</taxon>
        <taxon>Schistosomatoidea</taxon>
        <taxon>Schistosomatidae</taxon>
        <taxon>Trichobilharzia</taxon>
    </lineage>
</organism>
<feature type="compositionally biased region" description="Basic and acidic residues" evidence="1">
    <location>
        <begin position="66"/>
        <end position="75"/>
    </location>
</feature>
<evidence type="ECO:0000313" key="2">
    <source>
        <dbReference type="Proteomes" id="UP000050795"/>
    </source>
</evidence>